<dbReference type="Pfam" id="PF00076">
    <property type="entry name" value="RRM_1"/>
    <property type="match status" value="1"/>
</dbReference>
<dbReference type="InterPro" id="IPR000504">
    <property type="entry name" value="RRM_dom"/>
</dbReference>
<dbReference type="STRING" id="77586.A0A0D9XFK4"/>
<accession>A0A0D9XFK4</accession>
<dbReference type="PANTHER" id="PTHR13952">
    <property type="entry name" value="U1 SMALL NUCLEAR RIBONUCLEOPROTEIN 70 KD"/>
    <property type="match status" value="1"/>
</dbReference>
<protein>
    <recommendedName>
        <fullName evidence="5">RRM domain-containing protein</fullName>
    </recommendedName>
</protein>
<keyword evidence="2" id="KW-0539">Nucleus</keyword>
<evidence type="ECO:0000256" key="2">
    <source>
        <dbReference type="ARBA" id="ARBA00023242"/>
    </source>
</evidence>
<keyword evidence="7" id="KW-1185">Reference proteome</keyword>
<dbReference type="GO" id="GO:0003729">
    <property type="term" value="F:mRNA binding"/>
    <property type="evidence" value="ECO:0007669"/>
    <property type="project" value="TreeGrafter"/>
</dbReference>
<evidence type="ECO:0000313" key="6">
    <source>
        <dbReference type="EnsemblPlants" id="LPERR09G12340.2"/>
    </source>
</evidence>
<dbReference type="GO" id="GO:0000398">
    <property type="term" value="P:mRNA splicing, via spliceosome"/>
    <property type="evidence" value="ECO:0007669"/>
    <property type="project" value="TreeGrafter"/>
</dbReference>
<dbReference type="SMART" id="SM00360">
    <property type="entry name" value="RRM"/>
    <property type="match status" value="1"/>
</dbReference>
<dbReference type="GO" id="GO:0071011">
    <property type="term" value="C:precatalytic spliceosome"/>
    <property type="evidence" value="ECO:0007669"/>
    <property type="project" value="TreeGrafter"/>
</dbReference>
<dbReference type="InterPro" id="IPR051183">
    <property type="entry name" value="U1_U11-U12_snRNP_70-35kDa"/>
</dbReference>
<feature type="domain" description="RRM" evidence="5">
    <location>
        <begin position="150"/>
        <end position="228"/>
    </location>
</feature>
<dbReference type="AlphaFoldDB" id="A0A0D9XFK4"/>
<dbReference type="Gramene" id="LPERR09G12340.2">
    <property type="protein sequence ID" value="LPERR09G12340.2"/>
    <property type="gene ID" value="LPERR09G12340"/>
</dbReference>
<dbReference type="SUPFAM" id="SSF54928">
    <property type="entry name" value="RNA-binding domain, RBD"/>
    <property type="match status" value="1"/>
</dbReference>
<reference evidence="6" key="3">
    <citation type="submission" date="2015-04" db="UniProtKB">
        <authorList>
            <consortium name="EnsemblPlants"/>
        </authorList>
    </citation>
    <scope>IDENTIFICATION</scope>
</reference>
<dbReference type="FunFam" id="3.30.70.330:FF:000132">
    <property type="entry name" value="Small nuclear ribonucleoprotein U11/U12 subunit 35"/>
    <property type="match status" value="1"/>
</dbReference>
<evidence type="ECO:0000313" key="7">
    <source>
        <dbReference type="Proteomes" id="UP000032180"/>
    </source>
</evidence>
<name>A0A0D9XFK4_9ORYZ</name>
<dbReference type="Gene3D" id="3.30.70.330">
    <property type="match status" value="1"/>
</dbReference>
<sequence length="464" mass="50356">MWVQNSHTDRHHQSQSVWWHSGPVRATLHTSGSDRNRPTTCSDQSRRRRPTVLSPSPPPPPARRRPLTRSRESPPAAAGRGEMSGGGGGGSGGASLVFYAEKYHPIQAGSIDGTDVAPHDNAVLRALLCSTAGLYDPFGDPKATGGDPYCTVFVGRLSRHTDDETLRKAMSRYGRVKSMRLVRDIVTGASRGYAFVEYETDREMRRAYEDAHHSIIDGSEVLVDYYRQQLMPGWIPRRLGGGLGGKKESGQLRFGGRERPFRAPLRPIPYDELKRLGIPPPPEGRFPHHQNGKAMISTGKSHLPGEDPKTGMIVATIEGSEAQPKMMASLTGGKAVMTAEKKPQVEQDHISLQKLVPTVSIEAETTVIIVSGEEAESMENYLQTGMMVAVGEEDLQWNKALALLGLITTDIIRSAMTAAAATLAMANAGITATVPVTPGAGDLRAENIATRCVFFSMMLFCCTT</sequence>
<feature type="region of interest" description="Disordered" evidence="4">
    <location>
        <begin position="1"/>
        <end position="91"/>
    </location>
</feature>
<dbReference type="EnsemblPlants" id="LPERR09G12340.2">
    <property type="protein sequence ID" value="LPERR09G12340.2"/>
    <property type="gene ID" value="LPERR09G12340"/>
</dbReference>
<dbReference type="eggNOG" id="KOG0113">
    <property type="taxonomic scope" value="Eukaryota"/>
</dbReference>
<dbReference type="HOGENOM" id="CLU_047182_0_0_1"/>
<organism evidence="6 7">
    <name type="scientific">Leersia perrieri</name>
    <dbReference type="NCBI Taxonomy" id="77586"/>
    <lineage>
        <taxon>Eukaryota</taxon>
        <taxon>Viridiplantae</taxon>
        <taxon>Streptophyta</taxon>
        <taxon>Embryophyta</taxon>
        <taxon>Tracheophyta</taxon>
        <taxon>Spermatophyta</taxon>
        <taxon>Magnoliopsida</taxon>
        <taxon>Liliopsida</taxon>
        <taxon>Poales</taxon>
        <taxon>Poaceae</taxon>
        <taxon>BOP clade</taxon>
        <taxon>Oryzoideae</taxon>
        <taxon>Oryzeae</taxon>
        <taxon>Oryzinae</taxon>
        <taxon>Leersia</taxon>
    </lineage>
</organism>
<dbReference type="InterPro" id="IPR035979">
    <property type="entry name" value="RBD_domain_sf"/>
</dbReference>
<reference evidence="6 7" key="1">
    <citation type="submission" date="2012-08" db="EMBL/GenBank/DDBJ databases">
        <title>Oryza genome evolution.</title>
        <authorList>
            <person name="Wing R.A."/>
        </authorList>
    </citation>
    <scope>NUCLEOTIDE SEQUENCE</scope>
</reference>
<reference evidence="7" key="2">
    <citation type="submission" date="2013-12" db="EMBL/GenBank/DDBJ databases">
        <authorList>
            <person name="Yu Y."/>
            <person name="Lee S."/>
            <person name="de Baynast K."/>
            <person name="Wissotski M."/>
            <person name="Liu L."/>
            <person name="Talag J."/>
            <person name="Goicoechea J."/>
            <person name="Angelova A."/>
            <person name="Jetty R."/>
            <person name="Kudrna D."/>
            <person name="Golser W."/>
            <person name="Rivera L."/>
            <person name="Zhang J."/>
            <person name="Wing R."/>
        </authorList>
    </citation>
    <scope>NUCLEOTIDE SEQUENCE</scope>
</reference>
<dbReference type="PANTHER" id="PTHR13952:SF6">
    <property type="entry name" value="U11_U12 SMALL NUCLEAR RIBONUCLEOPROTEIN 35 KDA PROTEIN"/>
    <property type="match status" value="1"/>
</dbReference>
<evidence type="ECO:0000256" key="1">
    <source>
        <dbReference type="ARBA" id="ARBA00004123"/>
    </source>
</evidence>
<evidence type="ECO:0000259" key="5">
    <source>
        <dbReference type="PROSITE" id="PS50102"/>
    </source>
</evidence>
<evidence type="ECO:0000256" key="3">
    <source>
        <dbReference type="PROSITE-ProRule" id="PRU00176"/>
    </source>
</evidence>
<dbReference type="InterPro" id="IPR012677">
    <property type="entry name" value="Nucleotide-bd_a/b_plait_sf"/>
</dbReference>
<evidence type="ECO:0000256" key="4">
    <source>
        <dbReference type="SAM" id="MobiDB-lite"/>
    </source>
</evidence>
<dbReference type="GO" id="GO:0017069">
    <property type="term" value="F:snRNA binding"/>
    <property type="evidence" value="ECO:0007669"/>
    <property type="project" value="TreeGrafter"/>
</dbReference>
<dbReference type="PROSITE" id="PS50102">
    <property type="entry name" value="RRM"/>
    <property type="match status" value="1"/>
</dbReference>
<proteinExistence type="predicted"/>
<keyword evidence="3" id="KW-0694">RNA-binding</keyword>
<feature type="compositionally biased region" description="Gly residues" evidence="4">
    <location>
        <begin position="82"/>
        <end position="91"/>
    </location>
</feature>
<comment type="subcellular location">
    <subcellularLocation>
        <location evidence="1">Nucleus</location>
    </subcellularLocation>
</comment>
<dbReference type="Proteomes" id="UP000032180">
    <property type="component" value="Chromosome 9"/>
</dbReference>